<keyword evidence="1" id="KW-0732">Signal</keyword>
<feature type="signal peptide" evidence="1">
    <location>
        <begin position="1"/>
        <end position="20"/>
    </location>
</feature>
<dbReference type="RefSeq" id="WP_011251990.1">
    <property type="nucleotide sequence ID" value="NZ_BJNM01000002.1"/>
</dbReference>
<gene>
    <name evidence="2" type="ORF">HKD20_03195</name>
</gene>
<evidence type="ECO:0000313" key="3">
    <source>
        <dbReference type="Proteomes" id="UP000603665"/>
    </source>
</evidence>
<proteinExistence type="predicted"/>
<reference evidence="2" key="2">
    <citation type="submission" date="2023-10" db="EMBL/GenBank/DDBJ databases">
        <title>Description of novel Gluconobacter species.</title>
        <authorList>
            <person name="Cleenwerck I."/>
            <person name="Cnockaert M."/>
            <person name="Borremans W."/>
            <person name="Wieme A.D."/>
            <person name="De Vuyst L."/>
            <person name="Vandamme P."/>
        </authorList>
    </citation>
    <scope>NUCLEOTIDE SEQUENCE</scope>
    <source>
        <strain evidence="2">LMG1408</strain>
    </source>
</reference>
<organism evidence="2 3">
    <name type="scientific">Gluconobacter oxydans</name>
    <name type="common">Gluconobacter suboxydans</name>
    <dbReference type="NCBI Taxonomy" id="442"/>
    <lineage>
        <taxon>Bacteria</taxon>
        <taxon>Pseudomonadati</taxon>
        <taxon>Pseudomonadota</taxon>
        <taxon>Alphaproteobacteria</taxon>
        <taxon>Acetobacterales</taxon>
        <taxon>Acetobacteraceae</taxon>
        <taxon>Gluconobacter</taxon>
    </lineage>
</organism>
<sequence>MQSLLSVLFIGSLTAASAMARPMPPWKSDAGGEISAGTDANESLAGYGSPVRFTVFLGAATGFPQLANDVQESLSRGNITLYEHGVSVNPAYITSAQREALQNVWGSTGIRLTTGGGTGMAEIGCCSLLSFSDLKNFGGSLPLLANANLPDDEGGDGTVMTEASEADLELKLAAIVAQKGAPKNIAPIMRPDPAQPTKLWEASALYAPNRKLALYTGAVAIDIPPTLAMSFPGAALDNYVNEIKWALRNRIRVTLIVSPYVMGKGGCVFDSRFLENTKAFTTYLISKGADPTEYVVESYCGEVRNTVNSPSGDHESESINQVALFLSTMPVSAPGTTVPAMPGGLSEVDAIASQMSDSKLHVAKVADQTFFSSDKNVNSIIRRMNSLDGMAYQSDVKVSIHGGALDGTVNPLDITICPNCSMLMQNALVFQATHGNGVLQGSKTDAMIHVFNPTTPAPSGFTFGNMSDVRAPQVFRETGQGMSNVEGLMIRGADEMVLGLWGKNGFANLGISDDGLLEIRNPGSSADYHTGVEFAPPGADLANRPKITASNEGNTLEITSKNTIFKGNTTYSSLSGNGNAYACLDASGNLYRSMTACR</sequence>
<reference evidence="2" key="1">
    <citation type="submission" date="2020-04" db="EMBL/GenBank/DDBJ databases">
        <authorList>
            <person name="Sombolestani A."/>
        </authorList>
    </citation>
    <scope>NUCLEOTIDE SEQUENCE</scope>
    <source>
        <strain evidence="2">LMG1408</strain>
    </source>
</reference>
<evidence type="ECO:0000256" key="1">
    <source>
        <dbReference type="SAM" id="SignalP"/>
    </source>
</evidence>
<dbReference type="Proteomes" id="UP000603665">
    <property type="component" value="Unassembled WGS sequence"/>
</dbReference>
<feature type="chain" id="PRO_5044266503" evidence="1">
    <location>
        <begin position="21"/>
        <end position="598"/>
    </location>
</feature>
<dbReference type="EMBL" id="JABCQL010000003">
    <property type="protein sequence ID" value="MBF0855532.1"/>
    <property type="molecule type" value="Genomic_DNA"/>
</dbReference>
<evidence type="ECO:0000313" key="2">
    <source>
        <dbReference type="EMBL" id="MBF0855532.1"/>
    </source>
</evidence>
<protein>
    <submittedName>
        <fullName evidence="2">Uncharacterized protein</fullName>
    </submittedName>
</protein>
<dbReference type="AlphaFoldDB" id="A0AB35AKS9"/>
<comment type="caution">
    <text evidence="2">The sequence shown here is derived from an EMBL/GenBank/DDBJ whole genome shotgun (WGS) entry which is preliminary data.</text>
</comment>
<accession>A0AB35AKS9</accession>
<name>A0AB35AKS9_GLUOY</name>